<dbReference type="AlphaFoldDB" id="A0AA35LPA8"/>
<dbReference type="Proteomes" id="UP001160390">
    <property type="component" value="Unassembled WGS sequence"/>
</dbReference>
<comment type="caution">
    <text evidence="2">The sequence shown here is derived from an EMBL/GenBank/DDBJ whole genome shotgun (WGS) entry which is preliminary data.</text>
</comment>
<name>A0AA35LPA8_9HYPO</name>
<feature type="region of interest" description="Disordered" evidence="1">
    <location>
        <begin position="159"/>
        <end position="183"/>
    </location>
</feature>
<evidence type="ECO:0000313" key="3">
    <source>
        <dbReference type="Proteomes" id="UP001160390"/>
    </source>
</evidence>
<sequence length="215" mass="25046">MTLKKKHHYDLYNGRESLQEINHQLVPDRLRIILGDKLCQQVTVLVDSVHRSCAKLSSIFKYPETAELVLVVEEQIQICLSILRAIAKRCGGNCVQCDAWVNDTQPFREFNDVYTDKATDRIRRKITLRSDAIAYRGLVILAALLKVLDEVDPSTKHERMLARNDREQARISPSEEDREARRERIEELEHERAHRLQEIQTYIAELPLRETVFLA</sequence>
<proteinExistence type="predicted"/>
<keyword evidence="3" id="KW-1185">Reference proteome</keyword>
<protein>
    <submittedName>
        <fullName evidence="2">Uncharacterized protein</fullName>
    </submittedName>
</protein>
<evidence type="ECO:0000313" key="2">
    <source>
        <dbReference type="EMBL" id="CAI6014218.1"/>
    </source>
</evidence>
<organism evidence="2 3">
    <name type="scientific">Clonostachys chloroleuca</name>
    <dbReference type="NCBI Taxonomy" id="1926264"/>
    <lineage>
        <taxon>Eukaryota</taxon>
        <taxon>Fungi</taxon>
        <taxon>Dikarya</taxon>
        <taxon>Ascomycota</taxon>
        <taxon>Pezizomycotina</taxon>
        <taxon>Sordariomycetes</taxon>
        <taxon>Hypocreomycetidae</taxon>
        <taxon>Hypocreales</taxon>
        <taxon>Bionectriaceae</taxon>
        <taxon>Clonostachys</taxon>
    </lineage>
</organism>
<evidence type="ECO:0000256" key="1">
    <source>
        <dbReference type="SAM" id="MobiDB-lite"/>
    </source>
</evidence>
<reference evidence="2" key="1">
    <citation type="submission" date="2023-01" db="EMBL/GenBank/DDBJ databases">
        <authorList>
            <person name="Piombo E."/>
        </authorList>
    </citation>
    <scope>NUCLEOTIDE SEQUENCE</scope>
</reference>
<accession>A0AA35LPA8</accession>
<dbReference type="EMBL" id="CABFNP030000426">
    <property type="protein sequence ID" value="CAI6014218.1"/>
    <property type="molecule type" value="Genomic_DNA"/>
</dbReference>
<gene>
    <name evidence="2" type="ORF">CCHLO57077_00011331</name>
</gene>